<gene>
    <name evidence="1" type="ORF">I313_04795</name>
</gene>
<keyword evidence="2" id="KW-1185">Reference proteome</keyword>
<dbReference type="Proteomes" id="UP000053392">
    <property type="component" value="Unassembled WGS sequence"/>
</dbReference>
<dbReference type="HOGENOM" id="CLU_2133398_0_0_1"/>
<dbReference type="OrthoDB" id="2574504at2759"/>
<dbReference type="AlphaFoldDB" id="A0A0D0UVF0"/>
<sequence>MSLSENAKGKRAVEAKPLSVIALDGPPRLSSINNLSSDRVALTGKRADPLIKKGPYHSKVDYNSYHSVENGHEAWFVVAPDLTNDEDHRPVYKSLFSRRRIREYEKSLGYHLS</sequence>
<accession>A0A0D0UVF0</accession>
<proteinExistence type="predicted"/>
<organism evidence="1 2">
    <name type="scientific">Cryptococcus deuterogattii Ram5</name>
    <dbReference type="NCBI Taxonomy" id="1296110"/>
    <lineage>
        <taxon>Eukaryota</taxon>
        <taxon>Fungi</taxon>
        <taxon>Dikarya</taxon>
        <taxon>Basidiomycota</taxon>
        <taxon>Agaricomycotina</taxon>
        <taxon>Tremellomycetes</taxon>
        <taxon>Tremellales</taxon>
        <taxon>Cryptococcaceae</taxon>
        <taxon>Cryptococcus</taxon>
        <taxon>Cryptococcus gattii species complex</taxon>
    </lineage>
</organism>
<evidence type="ECO:0000313" key="1">
    <source>
        <dbReference type="EMBL" id="KIR39196.1"/>
    </source>
</evidence>
<dbReference type="EMBL" id="KN847907">
    <property type="protein sequence ID" value="KIR39196.1"/>
    <property type="molecule type" value="Genomic_DNA"/>
</dbReference>
<protein>
    <submittedName>
        <fullName evidence="1">Uncharacterized protein</fullName>
    </submittedName>
</protein>
<name>A0A0D0UVF0_9TREE</name>
<evidence type="ECO:0000313" key="2">
    <source>
        <dbReference type="Proteomes" id="UP000053392"/>
    </source>
</evidence>
<reference evidence="1 2" key="1">
    <citation type="submission" date="2015-01" db="EMBL/GenBank/DDBJ databases">
        <title>The Genome Sequence of Cryptococcus gattii Ram5.</title>
        <authorList>
            <consortium name="The Broad Institute Genomics Platform"/>
            <person name="Cuomo C."/>
            <person name="Litvintseva A."/>
            <person name="Chen Y."/>
            <person name="Heitman J."/>
            <person name="Sun S."/>
            <person name="Springer D."/>
            <person name="Dromer F."/>
            <person name="Young S."/>
            <person name="Zeng Q."/>
            <person name="Gargeya S."/>
            <person name="Abouelleil A."/>
            <person name="Alvarado L."/>
            <person name="Chapman S.B."/>
            <person name="Gainer-Dewar J."/>
            <person name="Goldberg J."/>
            <person name="Griggs A."/>
            <person name="Gujja S."/>
            <person name="Hansen M."/>
            <person name="Howarth C."/>
            <person name="Imamovic A."/>
            <person name="Larimer J."/>
            <person name="Murphy C."/>
            <person name="Naylor J."/>
            <person name="Pearson M."/>
            <person name="Priest M."/>
            <person name="Roberts A."/>
            <person name="Saif S."/>
            <person name="Shea T."/>
            <person name="Sykes S."/>
            <person name="Wortman J."/>
            <person name="Nusbaum C."/>
            <person name="Birren B."/>
        </authorList>
    </citation>
    <scope>NUCLEOTIDE SEQUENCE [LARGE SCALE GENOMIC DNA]</scope>
    <source>
        <strain evidence="1 2">Ram5</strain>
    </source>
</reference>